<dbReference type="OrthoDB" id="1927690at2759"/>
<organism evidence="2 3">
    <name type="scientific">Olea europaea subsp. europaea</name>
    <dbReference type="NCBI Taxonomy" id="158383"/>
    <lineage>
        <taxon>Eukaryota</taxon>
        <taxon>Viridiplantae</taxon>
        <taxon>Streptophyta</taxon>
        <taxon>Embryophyta</taxon>
        <taxon>Tracheophyta</taxon>
        <taxon>Spermatophyta</taxon>
        <taxon>Magnoliopsida</taxon>
        <taxon>eudicotyledons</taxon>
        <taxon>Gunneridae</taxon>
        <taxon>Pentapetalae</taxon>
        <taxon>asterids</taxon>
        <taxon>lamiids</taxon>
        <taxon>Lamiales</taxon>
        <taxon>Oleaceae</taxon>
        <taxon>Oleeae</taxon>
        <taxon>Olea</taxon>
    </lineage>
</organism>
<dbReference type="Gramene" id="OE9A029067T1">
    <property type="protein sequence ID" value="OE9A029067C1"/>
    <property type="gene ID" value="OE9A029067"/>
</dbReference>
<dbReference type="AlphaFoldDB" id="A0A8S0TQB1"/>
<name>A0A8S0TQB1_OLEEU</name>
<evidence type="ECO:0000313" key="3">
    <source>
        <dbReference type="Proteomes" id="UP000594638"/>
    </source>
</evidence>
<reference evidence="2 3" key="1">
    <citation type="submission" date="2019-12" db="EMBL/GenBank/DDBJ databases">
        <authorList>
            <person name="Alioto T."/>
            <person name="Alioto T."/>
            <person name="Gomez Garrido J."/>
        </authorList>
    </citation>
    <scope>NUCLEOTIDE SEQUENCE [LARGE SCALE GENOMIC DNA]</scope>
</reference>
<feature type="coiled-coil region" evidence="1">
    <location>
        <begin position="42"/>
        <end position="102"/>
    </location>
</feature>
<dbReference type="PANTHER" id="PTHR36037:SF1">
    <property type="entry name" value="RNA-DIRECTED DNA POLYMERASE (REVERSE TRANSCRIPTASE)-RELATED FAMILY PROTEIN"/>
    <property type="match status" value="1"/>
</dbReference>
<dbReference type="Proteomes" id="UP000594638">
    <property type="component" value="Unassembled WGS sequence"/>
</dbReference>
<gene>
    <name evidence="2" type="ORF">OLEA9_A029067</name>
</gene>
<dbReference type="EMBL" id="CACTIH010007273">
    <property type="protein sequence ID" value="CAA3007381.1"/>
    <property type="molecule type" value="Genomic_DNA"/>
</dbReference>
<comment type="caution">
    <text evidence="2">The sequence shown here is derived from an EMBL/GenBank/DDBJ whole genome shotgun (WGS) entry which is preliminary data.</text>
</comment>
<keyword evidence="1" id="KW-0175">Coiled coil</keyword>
<keyword evidence="3" id="KW-1185">Reference proteome</keyword>
<accession>A0A8S0TQB1</accession>
<dbReference type="PANTHER" id="PTHR36037">
    <property type="entry name" value="RNA-DIRECTED DNA POLYMERASE (REVERSE TRANSCRIPTASE)-RELATED FAMILY PROTEIN"/>
    <property type="match status" value="1"/>
</dbReference>
<evidence type="ECO:0000313" key="2">
    <source>
        <dbReference type="EMBL" id="CAA3007381.1"/>
    </source>
</evidence>
<protein>
    <submittedName>
        <fullName evidence="2">Uncharacterized protein</fullName>
    </submittedName>
</protein>
<sequence>MSDGEILSRSSSIPLDINSLRSRIGELRGFYENSYNGAENSLEETDKLLKECAHELEKKINQVVSESLQLSLLPDEDLGDLFQRLKTELSAVEGENAKIDSEIDELTRIYMEDYSNLGSELEGINCSLNFIESQSLEKAKSDMLTDCCDQTEDETNMSAHKDTKFKMLELSHQIENNKMTLKSLQNLNCILERFEAVEKFEDALTGVRVIEFEENCIRLSLKTYIPNFESIISQQKIEGAIDPLELNHELIVETVDGTLEPKNVEIFPNDVYIGDIVDAAKSFRQLFSPLSVNDNRSSLEWFVRRVQDRISLFSLRRYVVKSANTSRHSIEYLDREDMIVAHMVGGVDAFIKLSQGWPFLNSALELISLKNSSQSSKEISLSFLCKIVEVANSLNANLRQNISSFLDSIEEILMQQMREELVPRSDFLSHAQSSCYKLL</sequence>
<evidence type="ECO:0000256" key="1">
    <source>
        <dbReference type="SAM" id="Coils"/>
    </source>
</evidence>
<proteinExistence type="predicted"/>